<keyword evidence="8" id="KW-0732">Signal</keyword>
<dbReference type="RefSeq" id="WP_052605194.1">
    <property type="nucleotide sequence ID" value="NZ_JXYS01000032.1"/>
</dbReference>
<keyword evidence="6" id="KW-0443">Lipid metabolism</keyword>
<keyword evidence="4" id="KW-0378">Hydrolase</keyword>
<evidence type="ECO:0000256" key="6">
    <source>
        <dbReference type="ARBA" id="ARBA00023098"/>
    </source>
</evidence>
<comment type="catalytic activity">
    <reaction evidence="1">
        <text>a 1,2-diacyl-sn-glycero-3-phosphocholine + H2O = a 1,2-diacyl-sn-glycero-3-phosphate + choline + H(+)</text>
        <dbReference type="Rhea" id="RHEA:14445"/>
        <dbReference type="ChEBI" id="CHEBI:15354"/>
        <dbReference type="ChEBI" id="CHEBI:15377"/>
        <dbReference type="ChEBI" id="CHEBI:15378"/>
        <dbReference type="ChEBI" id="CHEBI:57643"/>
        <dbReference type="ChEBI" id="CHEBI:58608"/>
        <dbReference type="EC" id="3.1.4.4"/>
    </reaction>
</comment>
<sequence>MSFRRTSVFLVALLGLFVTSCGSATSLAGSSVSSTTLGVRSSVSTRPKSHKTSSNVSSSSTTKASPVSSPSTSAATTIPTSAAATIPTSAATAASNGKTTFIAEPQDGLGPWSSLISSASVSIFVNEYLFTDQTLASALISAARRGILVEVIVAGNPYKDSAAPGNAMALFSGSPVKIKVAPARFSGSYSFDHAKYMVVDPGRASQGAIFGSPNATYSAMGTYNLEDAVDTTSPLLVSSLYKIFESDWIGVTAGNSVRSALVVSPGASAAISSILSSPGPLAIMAEELGSASALYSLISAHSSSARVLLPDNLSYSELQYANAMLQGGVAVRILKSPYVHAKLIINANETFIGSQNFSSVSLDNNREVGVILSDPAIRSAALGWFNTEWNLATPLGQTASSFTSTPTTTTTSTIPVTATQSVSGTGQSIPYLSDGISESQVLALWGSPTSTGSDVYNSIPELIWIYSFGKVYFQNGQVVYVTRS</sequence>
<feature type="domain" description="Phospholipase D-like" evidence="9">
    <location>
        <begin position="115"/>
        <end position="248"/>
    </location>
</feature>
<protein>
    <recommendedName>
        <fullName evidence="3">phospholipase D</fullName>
        <ecNumber evidence="3">3.1.4.4</ecNumber>
    </recommendedName>
</protein>
<keyword evidence="11" id="KW-1185">Reference proteome</keyword>
<dbReference type="SUPFAM" id="SSF56024">
    <property type="entry name" value="Phospholipase D/nuclease"/>
    <property type="match status" value="2"/>
</dbReference>
<dbReference type="OrthoDB" id="9762009at2"/>
<dbReference type="GO" id="GO:0016891">
    <property type="term" value="F:RNA endonuclease activity producing 5'-phosphomonoesters, hydrolytic mechanism"/>
    <property type="evidence" value="ECO:0007669"/>
    <property type="project" value="TreeGrafter"/>
</dbReference>
<accession>A0A0D8HIP6</accession>
<keyword evidence="5" id="KW-0442">Lipid degradation</keyword>
<evidence type="ECO:0000256" key="8">
    <source>
        <dbReference type="SAM" id="SignalP"/>
    </source>
</evidence>
<evidence type="ECO:0000256" key="2">
    <source>
        <dbReference type="ARBA" id="ARBA00008664"/>
    </source>
</evidence>
<dbReference type="AlphaFoldDB" id="A0A0D8HIP6"/>
<dbReference type="InterPro" id="IPR025202">
    <property type="entry name" value="PLD-like_dom"/>
</dbReference>
<dbReference type="Proteomes" id="UP000032360">
    <property type="component" value="Unassembled WGS sequence"/>
</dbReference>
<dbReference type="GO" id="GO:0016042">
    <property type="term" value="P:lipid catabolic process"/>
    <property type="evidence" value="ECO:0007669"/>
    <property type="project" value="UniProtKB-KW"/>
</dbReference>
<evidence type="ECO:0000256" key="5">
    <source>
        <dbReference type="ARBA" id="ARBA00022963"/>
    </source>
</evidence>
<dbReference type="STRING" id="1280514.AXFE_14520"/>
<comment type="caution">
    <text evidence="10">The sequence shown here is derived from an EMBL/GenBank/DDBJ whole genome shotgun (WGS) entry which is preliminary data.</text>
</comment>
<dbReference type="InterPro" id="IPR051406">
    <property type="entry name" value="PLD_domain"/>
</dbReference>
<dbReference type="PANTHER" id="PTHR43856:SF1">
    <property type="entry name" value="MITOCHONDRIAL CARDIOLIPIN HYDROLASE"/>
    <property type="match status" value="1"/>
</dbReference>
<organism evidence="10 11">
    <name type="scientific">Acidithrix ferrooxidans</name>
    <dbReference type="NCBI Taxonomy" id="1280514"/>
    <lineage>
        <taxon>Bacteria</taxon>
        <taxon>Bacillati</taxon>
        <taxon>Actinomycetota</taxon>
        <taxon>Acidimicrobiia</taxon>
        <taxon>Acidimicrobiales</taxon>
        <taxon>Acidimicrobiaceae</taxon>
        <taxon>Acidithrix</taxon>
    </lineage>
</organism>
<gene>
    <name evidence="10" type="primary">cls</name>
    <name evidence="10" type="ORF">AXFE_14520</name>
</gene>
<evidence type="ECO:0000256" key="3">
    <source>
        <dbReference type="ARBA" id="ARBA00012027"/>
    </source>
</evidence>
<feature type="region of interest" description="Disordered" evidence="7">
    <location>
        <begin position="38"/>
        <end position="74"/>
    </location>
</feature>
<name>A0A0D8HIP6_9ACTN</name>
<evidence type="ECO:0000256" key="1">
    <source>
        <dbReference type="ARBA" id="ARBA00000798"/>
    </source>
</evidence>
<reference evidence="10 11" key="1">
    <citation type="submission" date="2015-01" db="EMBL/GenBank/DDBJ databases">
        <title>Draft genome of the acidophilic iron oxidizer Acidithrix ferrooxidans strain Py-F3.</title>
        <authorList>
            <person name="Poehlein A."/>
            <person name="Eisen S."/>
            <person name="Schloemann M."/>
            <person name="Johnson B.D."/>
            <person name="Daniel R."/>
            <person name="Muehling M."/>
        </authorList>
    </citation>
    <scope>NUCLEOTIDE SEQUENCE [LARGE SCALE GENOMIC DNA]</scope>
    <source>
        <strain evidence="10 11">Py-F3</strain>
    </source>
</reference>
<evidence type="ECO:0000259" key="9">
    <source>
        <dbReference type="Pfam" id="PF13091"/>
    </source>
</evidence>
<dbReference type="EC" id="3.1.4.4" evidence="3"/>
<proteinExistence type="inferred from homology"/>
<dbReference type="EMBL" id="JXYS01000032">
    <property type="protein sequence ID" value="KJF17657.1"/>
    <property type="molecule type" value="Genomic_DNA"/>
</dbReference>
<dbReference type="Gene3D" id="3.30.870.10">
    <property type="entry name" value="Endonuclease Chain A"/>
    <property type="match status" value="2"/>
</dbReference>
<evidence type="ECO:0000256" key="7">
    <source>
        <dbReference type="SAM" id="MobiDB-lite"/>
    </source>
</evidence>
<dbReference type="GO" id="GO:0004630">
    <property type="term" value="F:phospholipase D activity"/>
    <property type="evidence" value="ECO:0007669"/>
    <property type="project" value="UniProtKB-EC"/>
</dbReference>
<evidence type="ECO:0000256" key="4">
    <source>
        <dbReference type="ARBA" id="ARBA00022801"/>
    </source>
</evidence>
<comment type="similarity">
    <text evidence="2">Belongs to the phospholipase D family.</text>
</comment>
<feature type="signal peptide" evidence="8">
    <location>
        <begin position="1"/>
        <end position="24"/>
    </location>
</feature>
<evidence type="ECO:0000313" key="10">
    <source>
        <dbReference type="EMBL" id="KJF17657.1"/>
    </source>
</evidence>
<evidence type="ECO:0000313" key="11">
    <source>
        <dbReference type="Proteomes" id="UP000032360"/>
    </source>
</evidence>
<dbReference type="Pfam" id="PF13091">
    <property type="entry name" value="PLDc_2"/>
    <property type="match status" value="2"/>
</dbReference>
<dbReference type="PANTHER" id="PTHR43856">
    <property type="entry name" value="CARDIOLIPIN HYDROLASE"/>
    <property type="match status" value="1"/>
</dbReference>
<dbReference type="PROSITE" id="PS51257">
    <property type="entry name" value="PROKAR_LIPOPROTEIN"/>
    <property type="match status" value="1"/>
</dbReference>
<feature type="domain" description="Phospholipase D-like" evidence="9">
    <location>
        <begin position="306"/>
        <end position="389"/>
    </location>
</feature>
<feature type="chain" id="PRO_5002330074" description="phospholipase D" evidence="8">
    <location>
        <begin position="25"/>
        <end position="484"/>
    </location>
</feature>